<dbReference type="GeneID" id="36574449"/>
<dbReference type="STRING" id="857342.A0A2T3BC91"/>
<evidence type="ECO:0000313" key="2">
    <source>
        <dbReference type="EMBL" id="PSS25874.1"/>
    </source>
</evidence>
<keyword evidence="1" id="KW-0472">Membrane</keyword>
<reference evidence="2 3" key="1">
    <citation type="journal article" date="2018" name="New Phytol.">
        <title>Comparative genomics and transcriptomics depict ericoid mycorrhizal fungi as versatile saprotrophs and plant mutualists.</title>
        <authorList>
            <person name="Martino E."/>
            <person name="Morin E."/>
            <person name="Grelet G.A."/>
            <person name="Kuo A."/>
            <person name="Kohler A."/>
            <person name="Daghino S."/>
            <person name="Barry K.W."/>
            <person name="Cichocki N."/>
            <person name="Clum A."/>
            <person name="Dockter R.B."/>
            <person name="Hainaut M."/>
            <person name="Kuo R.C."/>
            <person name="LaButti K."/>
            <person name="Lindahl B.D."/>
            <person name="Lindquist E.A."/>
            <person name="Lipzen A."/>
            <person name="Khouja H.R."/>
            <person name="Magnuson J."/>
            <person name="Murat C."/>
            <person name="Ohm R.A."/>
            <person name="Singer S.W."/>
            <person name="Spatafora J.W."/>
            <person name="Wang M."/>
            <person name="Veneault-Fourrey C."/>
            <person name="Henrissat B."/>
            <person name="Grigoriev I.V."/>
            <person name="Martin F.M."/>
            <person name="Perotto S."/>
        </authorList>
    </citation>
    <scope>NUCLEOTIDE SEQUENCE [LARGE SCALE GENOMIC DNA]</scope>
    <source>
        <strain evidence="2 3">ATCC 22711</strain>
    </source>
</reference>
<sequence>MQRRGGDDEEDVELGELENAAFLPRGTAEVERQAAGGGILKWVRGFVAGLSRIRLMLLVLSIFITILVWLGFLNADSVPAAVPPESQALADELAASLKDTAIPAFVLTYAPLVFLDKKDAFHPSDLAAHIAHTHPEVNFTRVRDVPDPLTLGNLDVLNSVNRSSAGDIYLTSTEDVTQLPRFLRGRKPDAKTLRTEKAVSCAVVVVEKGDGVVDAFYMYFYTFNRGPSVYGHVIGDHLGDWEHNMIRFKDGHPSAVWYSQHEYGAAYTYATVPKIGVRPISFSARGSHANYATAGKHDLHSSSDAIPANLVYDHTSLGPLWDPTLAAYFYTYEVESGKFESVLGETAWLGFEGRWGDAEYADEKLGQETWQGFHRWTAGPQGPAFKGLGRDQVCLPGRQECVVREEI</sequence>
<evidence type="ECO:0000256" key="1">
    <source>
        <dbReference type="SAM" id="Phobius"/>
    </source>
</evidence>
<gene>
    <name evidence="2" type="ORF">M430DRAFT_33426</name>
</gene>
<keyword evidence="1" id="KW-0812">Transmembrane</keyword>
<evidence type="ECO:0000313" key="3">
    <source>
        <dbReference type="Proteomes" id="UP000241818"/>
    </source>
</evidence>
<dbReference type="InParanoid" id="A0A2T3BC91"/>
<accession>A0A2T3BC91</accession>
<dbReference type="AlphaFoldDB" id="A0A2T3BC91"/>
<dbReference type="PANTHER" id="PTHR48174:SF5">
    <property type="entry name" value="VACUOLAR PROTEIN SORTING-ASSOCIATED PROTEIN 62"/>
    <property type="match status" value="1"/>
</dbReference>
<dbReference type="Proteomes" id="UP000241818">
    <property type="component" value="Unassembled WGS sequence"/>
</dbReference>
<protein>
    <recommendedName>
        <fullName evidence="4">Vacuolar protein sorting-associated protein 62</fullName>
    </recommendedName>
</protein>
<dbReference type="PANTHER" id="PTHR48174">
    <property type="entry name" value="DUF946 FAMILY PROTEIN"/>
    <property type="match status" value="1"/>
</dbReference>
<organism evidence="2 3">
    <name type="scientific">Amorphotheca resinae ATCC 22711</name>
    <dbReference type="NCBI Taxonomy" id="857342"/>
    <lineage>
        <taxon>Eukaryota</taxon>
        <taxon>Fungi</taxon>
        <taxon>Dikarya</taxon>
        <taxon>Ascomycota</taxon>
        <taxon>Pezizomycotina</taxon>
        <taxon>Leotiomycetes</taxon>
        <taxon>Helotiales</taxon>
        <taxon>Amorphothecaceae</taxon>
        <taxon>Amorphotheca</taxon>
    </lineage>
</organism>
<dbReference type="RefSeq" id="XP_024724473.1">
    <property type="nucleotide sequence ID" value="XM_024866368.1"/>
</dbReference>
<dbReference type="OrthoDB" id="188042at2759"/>
<evidence type="ECO:0008006" key="4">
    <source>
        <dbReference type="Google" id="ProtNLM"/>
    </source>
</evidence>
<dbReference type="EMBL" id="KZ679007">
    <property type="protein sequence ID" value="PSS25874.1"/>
    <property type="molecule type" value="Genomic_DNA"/>
</dbReference>
<keyword evidence="3" id="KW-1185">Reference proteome</keyword>
<feature type="transmembrane region" description="Helical" evidence="1">
    <location>
        <begin position="53"/>
        <end position="72"/>
    </location>
</feature>
<name>A0A2T3BC91_AMORE</name>
<dbReference type="InterPro" id="IPR009291">
    <property type="entry name" value="Vps62"/>
</dbReference>
<proteinExistence type="predicted"/>
<dbReference type="Pfam" id="PF06101">
    <property type="entry name" value="Vps62"/>
    <property type="match status" value="1"/>
</dbReference>
<keyword evidence="1" id="KW-1133">Transmembrane helix</keyword>